<sequence>MSTQLLNWLAESGYPIDSQQTDKTERPSFIAPLTEYSVIRVSGQDAEKFMQGQFSCDVRDVTSEQSRMGTANTPKGRAFAVFRIAKQGDDYLIRLPTAIAEDFSQRLNKYIVFSKATLALDENLCVLGFSGDSNLLSNSFKSTHPLPTGIDSSLNIEDSIVVKVPAKKGARFEIFCSIDTAKSLLSKPQGEAPSAINFGTQALWSWEDISEGVADIYPETQESFVPQMLNLQHLNAISFKKGCYTGQEIVARMKYLGKLKKEMFLLAATGTNAITPGTDIYDKESNKKVGSVVRSIFTHSSVRGNVNDIALLAVLDIETAKSNRPLSLENDNSRTFQYLTLPYQNSEEG</sequence>
<dbReference type="PIRSF" id="PIRSF006487">
    <property type="entry name" value="GcvT"/>
    <property type="match status" value="1"/>
</dbReference>
<dbReference type="SUPFAM" id="SSF103025">
    <property type="entry name" value="Folate-binding domain"/>
    <property type="match status" value="1"/>
</dbReference>
<evidence type="ECO:0008006" key="3">
    <source>
        <dbReference type="Google" id="ProtNLM"/>
    </source>
</evidence>
<protein>
    <recommendedName>
        <fullName evidence="3">Aminomethyltransferase folate-binding domain-containing protein</fullName>
    </recommendedName>
</protein>
<dbReference type="Gene3D" id="2.40.30.160">
    <property type="match status" value="1"/>
</dbReference>
<dbReference type="PANTHER" id="PTHR22602">
    <property type="entry name" value="TRANSFERASE CAF17, MITOCHONDRIAL-RELATED"/>
    <property type="match status" value="1"/>
</dbReference>
<dbReference type="RefSeq" id="WP_265046726.1">
    <property type="nucleotide sequence ID" value="NZ_CP100390.1"/>
</dbReference>
<reference evidence="1" key="1">
    <citation type="submission" date="2022-06" db="EMBL/GenBank/DDBJ databases">
        <title>Alkalimarinus sp. nov., isolated from gut of a Alitta virens.</title>
        <authorList>
            <person name="Yang A.I."/>
            <person name="Shin N.-R."/>
        </authorList>
    </citation>
    <scope>NUCLEOTIDE SEQUENCE</scope>
    <source>
        <strain evidence="1">A2M4</strain>
    </source>
</reference>
<dbReference type="InterPro" id="IPR045179">
    <property type="entry name" value="YgfZ/GcvT"/>
</dbReference>
<dbReference type="PANTHER" id="PTHR22602:SF0">
    <property type="entry name" value="TRANSFERASE CAF17, MITOCHONDRIAL-RELATED"/>
    <property type="match status" value="1"/>
</dbReference>
<keyword evidence="2" id="KW-1185">Reference proteome</keyword>
<dbReference type="Gene3D" id="3.30.70.1400">
    <property type="entry name" value="Aminomethyltransferase beta-barrel domains"/>
    <property type="match status" value="1"/>
</dbReference>
<dbReference type="EMBL" id="CP100390">
    <property type="protein sequence ID" value="UZE95237.1"/>
    <property type="molecule type" value="Genomic_DNA"/>
</dbReference>
<dbReference type="NCBIfam" id="TIGR03317">
    <property type="entry name" value="ygfZ_signature"/>
    <property type="match status" value="1"/>
</dbReference>
<evidence type="ECO:0000313" key="2">
    <source>
        <dbReference type="Proteomes" id="UP001163739"/>
    </source>
</evidence>
<accession>A0ABY6MZN8</accession>
<evidence type="ECO:0000313" key="1">
    <source>
        <dbReference type="EMBL" id="UZE95237.1"/>
    </source>
</evidence>
<proteinExistence type="predicted"/>
<dbReference type="Gene3D" id="3.30.70.1630">
    <property type="match status" value="1"/>
</dbReference>
<dbReference type="Proteomes" id="UP001163739">
    <property type="component" value="Chromosome"/>
</dbReference>
<dbReference type="InterPro" id="IPR017703">
    <property type="entry name" value="YgfZ/GCV_T_CS"/>
</dbReference>
<organism evidence="1 2">
    <name type="scientific">Alkalimarinus alittae</name>
    <dbReference type="NCBI Taxonomy" id="2961619"/>
    <lineage>
        <taxon>Bacteria</taxon>
        <taxon>Pseudomonadati</taxon>
        <taxon>Pseudomonadota</taxon>
        <taxon>Gammaproteobacteria</taxon>
        <taxon>Alteromonadales</taxon>
        <taxon>Alteromonadaceae</taxon>
        <taxon>Alkalimarinus</taxon>
    </lineage>
</organism>
<gene>
    <name evidence="1" type="ORF">NKI27_14350</name>
</gene>
<name>A0ABY6MZN8_9ALTE</name>